<proteinExistence type="predicted"/>
<dbReference type="Pfam" id="PF24716">
    <property type="entry name" value="WapI"/>
    <property type="match status" value="1"/>
</dbReference>
<comment type="caution">
    <text evidence="1">The sequence shown here is derived from an EMBL/GenBank/DDBJ whole genome shotgun (WGS) entry which is preliminary data.</text>
</comment>
<reference evidence="2" key="1">
    <citation type="journal article" date="2019" name="Int. J. Syst. Evol. Microbiol.">
        <title>The Global Catalogue of Microorganisms (GCM) 10K type strain sequencing project: providing services to taxonomists for standard genome sequencing and annotation.</title>
        <authorList>
            <consortium name="The Broad Institute Genomics Platform"/>
            <consortium name="The Broad Institute Genome Sequencing Center for Infectious Disease"/>
            <person name="Wu L."/>
            <person name="Ma J."/>
        </authorList>
    </citation>
    <scope>NUCLEOTIDE SEQUENCE [LARGE SCALE GENOMIC DNA]</scope>
    <source>
        <strain evidence="2">KCTC 15012</strain>
    </source>
</reference>
<organism evidence="1 2">
    <name type="scientific">Phaeospirillum tilakii</name>
    <dbReference type="NCBI Taxonomy" id="741673"/>
    <lineage>
        <taxon>Bacteria</taxon>
        <taxon>Pseudomonadati</taxon>
        <taxon>Pseudomonadota</taxon>
        <taxon>Alphaproteobacteria</taxon>
        <taxon>Rhodospirillales</taxon>
        <taxon>Rhodospirillaceae</taxon>
        <taxon>Phaeospirillum</taxon>
    </lineage>
</organism>
<gene>
    <name evidence="1" type="ORF">ACFSNB_18560</name>
</gene>
<sequence length="205" mass="22570">MLTVEYSEESQEVAICFDYAGQRLLENALKDVPEGSHSHLMTESWGGWDLDEVTVGEEARLIHHLRLVHRKYAQQSQGAEQGVLFTDGISRIELRPAGPPALGTPTRIKASTGPFVAEVEAEAWDYEKFRNGIARIHETLSGEAELTFVEGGHSIRVTGDGQGGVEVKVVISDGRAPCQAFLTVTITLNQSYLPDVIHAIRRQFS</sequence>
<dbReference type="InterPro" id="IPR056510">
    <property type="entry name" value="WapI"/>
</dbReference>
<dbReference type="RefSeq" id="WP_377319289.1">
    <property type="nucleotide sequence ID" value="NZ_JBHUIY010000084.1"/>
</dbReference>
<accession>A0ABW5CGA4</accession>
<evidence type="ECO:0000313" key="1">
    <source>
        <dbReference type="EMBL" id="MFD2235796.1"/>
    </source>
</evidence>
<name>A0ABW5CGA4_9PROT</name>
<keyword evidence="2" id="KW-1185">Reference proteome</keyword>
<evidence type="ECO:0000313" key="2">
    <source>
        <dbReference type="Proteomes" id="UP001597296"/>
    </source>
</evidence>
<protein>
    <submittedName>
        <fullName evidence="1">Imm32 family immunity protein</fullName>
    </submittedName>
</protein>
<dbReference type="Proteomes" id="UP001597296">
    <property type="component" value="Unassembled WGS sequence"/>
</dbReference>
<dbReference type="EMBL" id="JBHUIY010000084">
    <property type="protein sequence ID" value="MFD2235796.1"/>
    <property type="molecule type" value="Genomic_DNA"/>
</dbReference>